<name>A0A6B9LC37_9CAUD</name>
<sequence length="187" mass="22375">MKNLKKGCVYFFRHIGLTPIKIGYSENESPYKRFEQFKTYAPFGAELIGFIRTTRAKELETELHNKYSRDRIKGEWFEITKEETEKCISFYSNLEDIEEMNNFQVFWAKSFIKKNNSEDVTFKFINLFLHEYNNNCDIVILNQKEIADLLNVEKSDISLFMKDKNYDLKTYKVNGISKKGYKLFKKR</sequence>
<dbReference type="EMBL" id="MN812220">
    <property type="protein sequence ID" value="QHB39647.1"/>
    <property type="molecule type" value="Genomic_DNA"/>
</dbReference>
<evidence type="ECO:0000313" key="3">
    <source>
        <dbReference type="Proteomes" id="UP000464253"/>
    </source>
</evidence>
<dbReference type="Proteomes" id="UP000464253">
    <property type="component" value="Segment"/>
</dbReference>
<evidence type="ECO:0000313" key="2">
    <source>
        <dbReference type="EMBL" id="QHB39647.1"/>
    </source>
</evidence>
<dbReference type="InterPro" id="IPR018306">
    <property type="entry name" value="Phage_T5_Orf172_DNA-bd"/>
</dbReference>
<accession>A0A6B9LC37</accession>
<organism evidence="2 3">
    <name type="scientific">Flavobacterium phage vB_FspS_mumin6-1</name>
    <dbReference type="NCBI Taxonomy" id="2686259"/>
    <lineage>
        <taxon>Viruses</taxon>
        <taxon>Duplodnaviria</taxon>
        <taxon>Heunggongvirae</taxon>
        <taxon>Uroviricota</taxon>
        <taxon>Caudoviricetes</taxon>
        <taxon>Muminvirus</taxon>
        <taxon>Muminvirus mumin</taxon>
    </lineage>
</organism>
<protein>
    <submittedName>
        <fullName evidence="2">Nuclease</fullName>
    </submittedName>
</protein>
<dbReference type="Pfam" id="PF13455">
    <property type="entry name" value="MUG113"/>
    <property type="match status" value="1"/>
</dbReference>
<gene>
    <name evidence="2" type="ORF">mumin61_gp040</name>
</gene>
<feature type="domain" description="Bacteriophage T5 Orf172 DNA-binding" evidence="1">
    <location>
        <begin position="14"/>
        <end position="91"/>
    </location>
</feature>
<reference evidence="2 3" key="1">
    <citation type="journal article" date="2020" name="Viruses">
        <title>Diversity and Host Interactions Among Virulent and Temperate Baltic Sea Flavobacterium Phages.</title>
        <authorList>
            <person name="Nilsson E."/>
            <person name="Bayfield O.W."/>
            <person name="Lundin D."/>
            <person name="Antson A.A."/>
            <person name="Holmfeldt K."/>
        </authorList>
    </citation>
    <scope>NUCLEOTIDE SEQUENCE [LARGE SCALE GENOMIC DNA]</scope>
</reference>
<dbReference type="SMART" id="SM00974">
    <property type="entry name" value="T5orf172"/>
    <property type="match status" value="1"/>
</dbReference>
<evidence type="ECO:0000259" key="1">
    <source>
        <dbReference type="SMART" id="SM00974"/>
    </source>
</evidence>
<proteinExistence type="predicted"/>